<accession>A0ABN7XFR1</accession>
<organism evidence="1 2">
    <name type="scientific">Gigaspora margarita</name>
    <dbReference type="NCBI Taxonomy" id="4874"/>
    <lineage>
        <taxon>Eukaryota</taxon>
        <taxon>Fungi</taxon>
        <taxon>Fungi incertae sedis</taxon>
        <taxon>Mucoromycota</taxon>
        <taxon>Glomeromycotina</taxon>
        <taxon>Glomeromycetes</taxon>
        <taxon>Diversisporales</taxon>
        <taxon>Gigasporaceae</taxon>
        <taxon>Gigaspora</taxon>
    </lineage>
</organism>
<gene>
    <name evidence="1" type="ORF">GMARGA_LOCUS42937</name>
</gene>
<feature type="non-terminal residue" evidence="1">
    <location>
        <position position="1"/>
    </location>
</feature>
<reference evidence="1 2" key="1">
    <citation type="submission" date="2021-06" db="EMBL/GenBank/DDBJ databases">
        <authorList>
            <person name="Kallberg Y."/>
            <person name="Tangrot J."/>
            <person name="Rosling A."/>
        </authorList>
    </citation>
    <scope>NUCLEOTIDE SEQUENCE [LARGE SCALE GENOMIC DNA]</scope>
    <source>
        <strain evidence="1 2">120-4 pot B 10/14</strain>
    </source>
</reference>
<protein>
    <submittedName>
        <fullName evidence="1">27379_t:CDS:1</fullName>
    </submittedName>
</protein>
<name>A0ABN7XFR1_GIGMA</name>
<dbReference type="EMBL" id="CAJVQB010133534">
    <property type="protein sequence ID" value="CAG8854116.1"/>
    <property type="molecule type" value="Genomic_DNA"/>
</dbReference>
<keyword evidence="2" id="KW-1185">Reference proteome</keyword>
<evidence type="ECO:0000313" key="1">
    <source>
        <dbReference type="EMBL" id="CAG8854116.1"/>
    </source>
</evidence>
<dbReference type="Proteomes" id="UP000789901">
    <property type="component" value="Unassembled WGS sequence"/>
</dbReference>
<sequence>DLVNLAQSRFIEHIWKFRCELTAEWEEKEDIIKDNKQKPQIAKKISDP</sequence>
<proteinExistence type="predicted"/>
<feature type="non-terminal residue" evidence="1">
    <location>
        <position position="48"/>
    </location>
</feature>
<comment type="caution">
    <text evidence="1">The sequence shown here is derived from an EMBL/GenBank/DDBJ whole genome shotgun (WGS) entry which is preliminary data.</text>
</comment>
<evidence type="ECO:0000313" key="2">
    <source>
        <dbReference type="Proteomes" id="UP000789901"/>
    </source>
</evidence>